<evidence type="ECO:0000313" key="2">
    <source>
        <dbReference type="EMBL" id="SDM96380.1"/>
    </source>
</evidence>
<dbReference type="InterPro" id="IPR038690">
    <property type="entry name" value="NusG_2_sf"/>
</dbReference>
<reference evidence="3" key="1">
    <citation type="submission" date="2016-10" db="EMBL/GenBank/DDBJ databases">
        <authorList>
            <person name="Varghese N."/>
            <person name="Submissions S."/>
        </authorList>
    </citation>
    <scope>NUCLEOTIDE SEQUENCE [LARGE SCALE GENOMIC DNA]</scope>
    <source>
        <strain evidence="3">M83</strain>
    </source>
</reference>
<evidence type="ECO:0000256" key="1">
    <source>
        <dbReference type="SAM" id="MobiDB-lite"/>
    </source>
</evidence>
<evidence type="ECO:0000313" key="3">
    <source>
        <dbReference type="Proteomes" id="UP000187651"/>
    </source>
</evidence>
<dbReference type="OrthoDB" id="47603at2"/>
<dbReference type="AlphaFoldDB" id="A0A1G9XI33"/>
<dbReference type="Proteomes" id="UP000187651">
    <property type="component" value="Unassembled WGS sequence"/>
</dbReference>
<name>A0A1G9XI33_9FIRM</name>
<dbReference type="CDD" id="cd09911">
    <property type="entry name" value="Lin0431_like"/>
    <property type="match status" value="1"/>
</dbReference>
<feature type="region of interest" description="Disordered" evidence="1">
    <location>
        <begin position="1"/>
        <end position="23"/>
    </location>
</feature>
<protein>
    <submittedName>
        <fullName evidence="2">Uncharacterized protein</fullName>
    </submittedName>
</protein>
<organism evidence="2 3">
    <name type="scientific">Lachnospira pectinoschiza</name>
    <dbReference type="NCBI Taxonomy" id="28052"/>
    <lineage>
        <taxon>Bacteria</taxon>
        <taxon>Bacillati</taxon>
        <taxon>Bacillota</taxon>
        <taxon>Clostridia</taxon>
        <taxon>Lachnospirales</taxon>
        <taxon>Lachnospiraceae</taxon>
        <taxon>Lachnospira</taxon>
    </lineage>
</organism>
<accession>A0A1G9XI33</accession>
<dbReference type="Gene3D" id="2.60.320.10">
    <property type="entry name" value="N-utilization substance G protein NusG, insert domain"/>
    <property type="match status" value="1"/>
</dbReference>
<keyword evidence="3" id="KW-1185">Reference proteome</keyword>
<sequence>MDLNKKDMKEMKKADSSKDKSKEKSKASTKKIAIILSLLILVIGLGAGLSLYIMNREATDGSYAYIYQNNELIKVVDLTNVKEDYEFRIDSEDGGYNIVKVTTDGSIGIIEASCPDHVCMNTGFIRNGLVPITCLPNELVIEVKNSKEDSNLEYDGVAQ</sequence>
<dbReference type="Pfam" id="PF07009">
    <property type="entry name" value="NusG_II"/>
    <property type="match status" value="1"/>
</dbReference>
<proteinExistence type="predicted"/>
<dbReference type="EMBL" id="FNHZ01000004">
    <property type="protein sequence ID" value="SDM96380.1"/>
    <property type="molecule type" value="Genomic_DNA"/>
</dbReference>
<gene>
    <name evidence="2" type="ORF">SAMN05216544_1512</name>
</gene>
<dbReference type="RefSeq" id="WP_074521622.1">
    <property type="nucleotide sequence ID" value="NZ_FNHZ01000004.1"/>
</dbReference>